<comment type="caution">
    <text evidence="1">The sequence shown here is derived from an EMBL/GenBank/DDBJ whole genome shotgun (WGS) entry which is preliminary data.</text>
</comment>
<organism evidence="1">
    <name type="scientific">marine sediment metagenome</name>
    <dbReference type="NCBI Taxonomy" id="412755"/>
    <lineage>
        <taxon>unclassified sequences</taxon>
        <taxon>metagenomes</taxon>
        <taxon>ecological metagenomes</taxon>
    </lineage>
</organism>
<proteinExistence type="predicted"/>
<sequence>MAHVYINPRDQSSPNWGLPKGFEWDIREEQMPYISPTGLQVIGRFKVRTRVWGAREVNGEKFGTFAVFDWDPITESKKKYTDRMHYATKGIANDINVALDGGDARGQANLLLDSLAKDIAEETGVDPKMVNQMLQNQNAGEA</sequence>
<dbReference type="AlphaFoldDB" id="A0A0F9HVS2"/>
<dbReference type="EMBL" id="LAZR01023227">
    <property type="protein sequence ID" value="KKL79237.1"/>
    <property type="molecule type" value="Genomic_DNA"/>
</dbReference>
<evidence type="ECO:0000313" key="1">
    <source>
        <dbReference type="EMBL" id="KKL79237.1"/>
    </source>
</evidence>
<name>A0A0F9HVS2_9ZZZZ</name>
<accession>A0A0F9HVS2</accession>
<reference evidence="1" key="1">
    <citation type="journal article" date="2015" name="Nature">
        <title>Complex archaea that bridge the gap between prokaryotes and eukaryotes.</title>
        <authorList>
            <person name="Spang A."/>
            <person name="Saw J.H."/>
            <person name="Jorgensen S.L."/>
            <person name="Zaremba-Niedzwiedzka K."/>
            <person name="Martijn J."/>
            <person name="Lind A.E."/>
            <person name="van Eijk R."/>
            <person name="Schleper C."/>
            <person name="Guy L."/>
            <person name="Ettema T.J."/>
        </authorList>
    </citation>
    <scope>NUCLEOTIDE SEQUENCE</scope>
</reference>
<gene>
    <name evidence="1" type="ORF">LCGC14_2016840</name>
</gene>
<protein>
    <submittedName>
        <fullName evidence="1">Uncharacterized protein</fullName>
    </submittedName>
</protein>